<reference evidence="2 3" key="1">
    <citation type="submission" date="2017-09" db="EMBL/GenBank/DDBJ databases">
        <authorList>
            <person name="Ehlers B."/>
            <person name="Leendertz F.H."/>
        </authorList>
    </citation>
    <scope>NUCLEOTIDE SEQUENCE [LARGE SCALE GENOMIC DNA]</scope>
    <source>
        <strain evidence="2 3">DSM 16848</strain>
    </source>
</reference>
<sequence>MKPNLIDLLRDALNIMRMRYQVAEAYDYGLPVFVAVMFAVGAINAVAMTPLFGNSPAAFAFGVLMSLTRWLVLTRMAAEILRPHKSPRIPFLGYTLAGEALVLPQVLVFYFETWALPLSLWATWAFWAQAIGFYHISQQSMGKVAVVYVAHWLVSVVLMSVFLAMFVAEGWFDWTMIEVNFKKYTDLYAK</sequence>
<evidence type="ECO:0008006" key="4">
    <source>
        <dbReference type="Google" id="ProtNLM"/>
    </source>
</evidence>
<name>A0A286EBQ8_9NEIS</name>
<dbReference type="EMBL" id="OCNF01000008">
    <property type="protein sequence ID" value="SOD68333.1"/>
    <property type="molecule type" value="Genomic_DNA"/>
</dbReference>
<dbReference type="OrthoDB" id="8607024at2"/>
<organism evidence="2 3">
    <name type="scientific">Alysiella filiformis DSM 16848</name>
    <dbReference type="NCBI Taxonomy" id="1120981"/>
    <lineage>
        <taxon>Bacteria</taxon>
        <taxon>Pseudomonadati</taxon>
        <taxon>Pseudomonadota</taxon>
        <taxon>Betaproteobacteria</taxon>
        <taxon>Neisseriales</taxon>
        <taxon>Neisseriaceae</taxon>
        <taxon>Alysiella</taxon>
    </lineage>
</organism>
<keyword evidence="1" id="KW-1133">Transmembrane helix</keyword>
<keyword evidence="1" id="KW-0812">Transmembrane</keyword>
<feature type="transmembrane region" description="Helical" evidence="1">
    <location>
        <begin position="58"/>
        <end position="77"/>
    </location>
</feature>
<feature type="transmembrane region" description="Helical" evidence="1">
    <location>
        <begin position="25"/>
        <end position="46"/>
    </location>
</feature>
<evidence type="ECO:0000313" key="2">
    <source>
        <dbReference type="EMBL" id="SOD68333.1"/>
    </source>
</evidence>
<evidence type="ECO:0000313" key="3">
    <source>
        <dbReference type="Proteomes" id="UP000219669"/>
    </source>
</evidence>
<dbReference type="AlphaFoldDB" id="A0A286EBQ8"/>
<evidence type="ECO:0000256" key="1">
    <source>
        <dbReference type="SAM" id="Phobius"/>
    </source>
</evidence>
<gene>
    <name evidence="2" type="ORF">SAMN02746062_01213</name>
</gene>
<proteinExistence type="predicted"/>
<dbReference type="Proteomes" id="UP000219669">
    <property type="component" value="Unassembled WGS sequence"/>
</dbReference>
<keyword evidence="1" id="KW-0472">Membrane</keyword>
<accession>A0A286EBQ8</accession>
<dbReference type="RefSeq" id="WP_097114264.1">
    <property type="nucleotide sequence ID" value="NZ_CP083931.1"/>
</dbReference>
<feature type="transmembrane region" description="Helical" evidence="1">
    <location>
        <begin position="114"/>
        <end position="134"/>
    </location>
</feature>
<protein>
    <recommendedName>
        <fullName evidence="4">Yip1 domain-containing protein</fullName>
    </recommendedName>
</protein>
<keyword evidence="3" id="KW-1185">Reference proteome</keyword>
<feature type="transmembrane region" description="Helical" evidence="1">
    <location>
        <begin position="89"/>
        <end position="108"/>
    </location>
</feature>
<feature type="transmembrane region" description="Helical" evidence="1">
    <location>
        <begin position="146"/>
        <end position="168"/>
    </location>
</feature>